<dbReference type="PANTHER" id="PTHR21011:SF1">
    <property type="entry name" value="SMALL RIBOSOMAL SUBUNIT PROTEIN BS6M"/>
    <property type="match status" value="1"/>
</dbReference>
<evidence type="ECO:0000256" key="6">
    <source>
        <dbReference type="HAMAP-Rule" id="MF_00360"/>
    </source>
</evidence>
<dbReference type="GO" id="GO:0003735">
    <property type="term" value="F:structural constituent of ribosome"/>
    <property type="evidence" value="ECO:0007669"/>
    <property type="project" value="InterPro"/>
</dbReference>
<dbReference type="GO" id="GO:0006412">
    <property type="term" value="P:translation"/>
    <property type="evidence" value="ECO:0007669"/>
    <property type="project" value="UniProtKB-UniRule"/>
</dbReference>
<comment type="similarity">
    <text evidence="1 6">Belongs to the bacterial ribosomal protein bS6 family.</text>
</comment>
<feature type="compositionally biased region" description="Acidic residues" evidence="7">
    <location>
        <begin position="134"/>
        <end position="149"/>
    </location>
</feature>
<keyword evidence="2 6" id="KW-0689">Ribosomal protein</keyword>
<evidence type="ECO:0000256" key="4">
    <source>
        <dbReference type="ARBA" id="ARBA00035104"/>
    </source>
</evidence>
<keyword evidence="6" id="KW-0699">rRNA-binding</keyword>
<dbReference type="InterPro" id="IPR014717">
    <property type="entry name" value="Transl_elong_EF1B/ribsomal_bS6"/>
</dbReference>
<dbReference type="InterPro" id="IPR020814">
    <property type="entry name" value="Ribosomal_S6_plastid/chlpt"/>
</dbReference>
<dbReference type="AlphaFoldDB" id="A0A7C3WKG4"/>
<evidence type="ECO:0000256" key="5">
    <source>
        <dbReference type="ARBA" id="ARBA00035294"/>
    </source>
</evidence>
<comment type="caution">
    <text evidence="8">The sequence shown here is derived from an EMBL/GenBank/DDBJ whole genome shotgun (WGS) entry which is preliminary data.</text>
</comment>
<dbReference type="GO" id="GO:0070181">
    <property type="term" value="F:small ribosomal subunit rRNA binding"/>
    <property type="evidence" value="ECO:0007669"/>
    <property type="project" value="TreeGrafter"/>
</dbReference>
<keyword evidence="6" id="KW-0694">RNA-binding</keyword>
<dbReference type="InterPro" id="IPR035980">
    <property type="entry name" value="Ribosomal_bS6_sf"/>
</dbReference>
<feature type="region of interest" description="Disordered" evidence="7">
    <location>
        <begin position="110"/>
        <end position="149"/>
    </location>
</feature>
<dbReference type="Pfam" id="PF01250">
    <property type="entry name" value="Ribosomal_S6"/>
    <property type="match status" value="1"/>
</dbReference>
<protein>
    <recommendedName>
        <fullName evidence="5 6">Small ribosomal subunit protein bS6</fullName>
    </recommendedName>
</protein>
<evidence type="ECO:0000256" key="7">
    <source>
        <dbReference type="SAM" id="MobiDB-lite"/>
    </source>
</evidence>
<reference evidence="8" key="1">
    <citation type="journal article" date="2020" name="mSystems">
        <title>Genome- and Community-Level Interaction Insights into Carbon Utilization and Element Cycling Functions of Hydrothermarchaeota in Hydrothermal Sediment.</title>
        <authorList>
            <person name="Zhou Z."/>
            <person name="Liu Y."/>
            <person name="Xu W."/>
            <person name="Pan J."/>
            <person name="Luo Z.H."/>
            <person name="Li M."/>
        </authorList>
    </citation>
    <scope>NUCLEOTIDE SEQUENCE [LARGE SCALE GENOMIC DNA]</scope>
    <source>
        <strain evidence="8">SpSt-776</strain>
    </source>
</reference>
<dbReference type="InterPro" id="IPR000529">
    <property type="entry name" value="Ribosomal_bS6"/>
</dbReference>
<dbReference type="EMBL" id="DTHB01000053">
    <property type="protein sequence ID" value="HGB15471.1"/>
    <property type="molecule type" value="Genomic_DNA"/>
</dbReference>
<evidence type="ECO:0000313" key="8">
    <source>
        <dbReference type="EMBL" id="HGB15471.1"/>
    </source>
</evidence>
<dbReference type="CDD" id="cd00473">
    <property type="entry name" value="bS6"/>
    <property type="match status" value="1"/>
</dbReference>
<dbReference type="PANTHER" id="PTHR21011">
    <property type="entry name" value="MITOCHONDRIAL 28S RIBOSOMAL PROTEIN S6"/>
    <property type="match status" value="1"/>
</dbReference>
<proteinExistence type="inferred from homology"/>
<feature type="compositionally biased region" description="Basic and acidic residues" evidence="7">
    <location>
        <begin position="110"/>
        <end position="119"/>
    </location>
</feature>
<organism evidence="8">
    <name type="scientific">Desulfobacca acetoxidans</name>
    <dbReference type="NCBI Taxonomy" id="60893"/>
    <lineage>
        <taxon>Bacteria</taxon>
        <taxon>Pseudomonadati</taxon>
        <taxon>Thermodesulfobacteriota</taxon>
        <taxon>Desulfobaccia</taxon>
        <taxon>Desulfobaccales</taxon>
        <taxon>Desulfobaccaceae</taxon>
        <taxon>Desulfobacca</taxon>
    </lineage>
</organism>
<evidence type="ECO:0000256" key="3">
    <source>
        <dbReference type="ARBA" id="ARBA00023274"/>
    </source>
</evidence>
<accession>A0A7C3WKG4</accession>
<name>A0A7C3WKG4_9BACT</name>
<sequence length="149" mass="17056">MRRYETVWVVNGDLPDEEVKSTIDKFTNIITNRGGTLIKLEEWGRKKLAYKIGNTLRGYYVIADFAGLPETVKELERNYRIDDRIIRYLTFKKADKVNLEAIQAEISRAKEAREVRAPAEEEAAPPYAEIPPAEAEEAESEIPPEGEEE</sequence>
<dbReference type="GO" id="GO:0005840">
    <property type="term" value="C:ribosome"/>
    <property type="evidence" value="ECO:0007669"/>
    <property type="project" value="UniProtKB-KW"/>
</dbReference>
<dbReference type="Gene3D" id="3.30.70.60">
    <property type="match status" value="1"/>
</dbReference>
<dbReference type="NCBIfam" id="TIGR00166">
    <property type="entry name" value="S6"/>
    <property type="match status" value="1"/>
</dbReference>
<evidence type="ECO:0000256" key="1">
    <source>
        <dbReference type="ARBA" id="ARBA00009512"/>
    </source>
</evidence>
<feature type="compositionally biased region" description="Low complexity" evidence="7">
    <location>
        <begin position="124"/>
        <end position="133"/>
    </location>
</feature>
<comment type="function">
    <text evidence="4 6">Binds together with bS18 to 16S ribosomal RNA.</text>
</comment>
<dbReference type="GO" id="GO:0005737">
    <property type="term" value="C:cytoplasm"/>
    <property type="evidence" value="ECO:0007669"/>
    <property type="project" value="UniProtKB-ARBA"/>
</dbReference>
<dbReference type="GO" id="GO:1990904">
    <property type="term" value="C:ribonucleoprotein complex"/>
    <property type="evidence" value="ECO:0007669"/>
    <property type="project" value="UniProtKB-KW"/>
</dbReference>
<dbReference type="HAMAP" id="MF_00360">
    <property type="entry name" value="Ribosomal_bS6"/>
    <property type="match status" value="1"/>
</dbReference>
<dbReference type="SUPFAM" id="SSF54995">
    <property type="entry name" value="Ribosomal protein S6"/>
    <property type="match status" value="1"/>
</dbReference>
<keyword evidence="3 6" id="KW-0687">Ribonucleoprotein</keyword>
<gene>
    <name evidence="6 8" type="primary">rpsF</name>
    <name evidence="8" type="ORF">ENV62_09595</name>
</gene>
<evidence type="ECO:0000256" key="2">
    <source>
        <dbReference type="ARBA" id="ARBA00022980"/>
    </source>
</evidence>